<accession>A0ABU4BLH8</accession>
<feature type="region of interest" description="Disordered" evidence="2">
    <location>
        <begin position="112"/>
        <end position="145"/>
    </location>
</feature>
<evidence type="ECO:0000313" key="3">
    <source>
        <dbReference type="EMBL" id="MDV6265075.1"/>
    </source>
</evidence>
<dbReference type="Proteomes" id="UP001185927">
    <property type="component" value="Unassembled WGS sequence"/>
</dbReference>
<dbReference type="InterPro" id="IPR009636">
    <property type="entry name" value="SCAF"/>
</dbReference>
<feature type="coiled-coil region" evidence="1">
    <location>
        <begin position="1"/>
        <end position="56"/>
    </location>
</feature>
<evidence type="ECO:0000256" key="1">
    <source>
        <dbReference type="SAM" id="Coils"/>
    </source>
</evidence>
<keyword evidence="4" id="KW-1185">Reference proteome</keyword>
<name>A0ABU4BLH8_RHOGO</name>
<evidence type="ECO:0000313" key="4">
    <source>
        <dbReference type="Proteomes" id="UP001185927"/>
    </source>
</evidence>
<reference evidence="3 4" key="1">
    <citation type="submission" date="2023-10" db="EMBL/GenBank/DDBJ databases">
        <title>Development of a sustainable strategy for remediation of hydrocarbon-contaminated territories based on the waste exchange concept.</title>
        <authorList>
            <person name="Krivoruchko A."/>
        </authorList>
    </citation>
    <scope>NUCLEOTIDE SEQUENCE [LARGE SCALE GENOMIC DNA]</scope>
    <source>
        <strain evidence="3 4">IEGM 1203</strain>
    </source>
</reference>
<protein>
    <submittedName>
        <fullName evidence="3">Phage scaffolding protein</fullName>
    </submittedName>
</protein>
<gene>
    <name evidence="3" type="ORF">R3Q16_00550</name>
</gene>
<keyword evidence="1" id="KW-0175">Coiled coil</keyword>
<dbReference type="Pfam" id="PF06810">
    <property type="entry name" value="Phage_scaffold"/>
    <property type="match status" value="1"/>
</dbReference>
<evidence type="ECO:0000256" key="2">
    <source>
        <dbReference type="SAM" id="MobiDB-lite"/>
    </source>
</evidence>
<dbReference type="RefSeq" id="WP_317540340.1">
    <property type="nucleotide sequence ID" value="NZ_JAWLKB010000001.1"/>
</dbReference>
<sequence>MTDQDNEQNETENELEQIRVALKNANSESAAHRHTVKELEQQIAALSEATDRFKSQALNTQISSALERNGIKNPKVANLFDRDKVSLDEEGNLLGADEQIEQIRSEFPELFATQQQKAPNVNAADQPPFKRPLTSAERLLKRNDH</sequence>
<proteinExistence type="predicted"/>
<organism evidence="3 4">
    <name type="scientific">Rhodococcus globerulus</name>
    <dbReference type="NCBI Taxonomy" id="33008"/>
    <lineage>
        <taxon>Bacteria</taxon>
        <taxon>Bacillati</taxon>
        <taxon>Actinomycetota</taxon>
        <taxon>Actinomycetes</taxon>
        <taxon>Mycobacteriales</taxon>
        <taxon>Nocardiaceae</taxon>
        <taxon>Rhodococcus</taxon>
    </lineage>
</organism>
<dbReference type="EMBL" id="JAWLKB010000001">
    <property type="protein sequence ID" value="MDV6265075.1"/>
    <property type="molecule type" value="Genomic_DNA"/>
</dbReference>
<comment type="caution">
    <text evidence="3">The sequence shown here is derived from an EMBL/GenBank/DDBJ whole genome shotgun (WGS) entry which is preliminary data.</text>
</comment>